<evidence type="ECO:0000313" key="12">
    <source>
        <dbReference type="Proteomes" id="UP000287033"/>
    </source>
</evidence>
<evidence type="ECO:0000313" key="11">
    <source>
        <dbReference type="EMBL" id="GCC36115.1"/>
    </source>
</evidence>
<keyword evidence="9" id="KW-0066">ATP synthesis</keyword>
<evidence type="ECO:0000256" key="8">
    <source>
        <dbReference type="ARBA" id="ARBA00023136"/>
    </source>
</evidence>
<keyword evidence="3" id="KW-0813">Transport</keyword>
<dbReference type="GO" id="GO:0046933">
    <property type="term" value="F:proton-transporting ATP synthase activity, rotational mechanism"/>
    <property type="evidence" value="ECO:0007669"/>
    <property type="project" value="TreeGrafter"/>
</dbReference>
<sequence length="89" mass="10488">MGKETVPLIEKNLLDLKVKEVPSWTVQRLLSPMSIFHAICRCHDSYYKHYIDVKKGGLGGISMFLMGYVVISYIWGFSHIKQDRWRKYH</sequence>
<evidence type="ECO:0000256" key="9">
    <source>
        <dbReference type="ARBA" id="ARBA00023310"/>
    </source>
</evidence>
<dbReference type="Proteomes" id="UP000287033">
    <property type="component" value="Unassembled WGS sequence"/>
</dbReference>
<keyword evidence="5" id="KW-0375">Hydrogen ion transport</keyword>
<dbReference type="STRING" id="137246.A0A401T0G3"/>
<comment type="similarity">
    <text evidence="2">Belongs to the ATPase F chain family.</text>
</comment>
<dbReference type="GO" id="GO:0045259">
    <property type="term" value="C:proton-transporting ATP synthase complex"/>
    <property type="evidence" value="ECO:0007669"/>
    <property type="project" value="UniProtKB-KW"/>
</dbReference>
<comment type="subcellular location">
    <subcellularLocation>
        <location evidence="1">Mitochondrion membrane</location>
    </subcellularLocation>
</comment>
<feature type="transmembrane region" description="Helical" evidence="10">
    <location>
        <begin position="57"/>
        <end position="77"/>
    </location>
</feature>
<comment type="caution">
    <text evidence="11">The sequence shown here is derived from an EMBL/GenBank/DDBJ whole genome shotgun (WGS) entry which is preliminary data.</text>
</comment>
<dbReference type="OrthoDB" id="8921675at2759"/>
<keyword evidence="4" id="KW-0138">CF(0)</keyword>
<evidence type="ECO:0000256" key="3">
    <source>
        <dbReference type="ARBA" id="ARBA00022448"/>
    </source>
</evidence>
<reference evidence="11 12" key="1">
    <citation type="journal article" date="2018" name="Nat. Ecol. Evol.">
        <title>Shark genomes provide insights into elasmobranch evolution and the origin of vertebrates.</title>
        <authorList>
            <person name="Hara Y"/>
            <person name="Yamaguchi K"/>
            <person name="Onimaru K"/>
            <person name="Kadota M"/>
            <person name="Koyanagi M"/>
            <person name="Keeley SD"/>
            <person name="Tatsumi K"/>
            <person name="Tanaka K"/>
            <person name="Motone F"/>
            <person name="Kageyama Y"/>
            <person name="Nozu R"/>
            <person name="Adachi N"/>
            <person name="Nishimura O"/>
            <person name="Nakagawa R"/>
            <person name="Tanegashima C"/>
            <person name="Kiyatake I"/>
            <person name="Matsumoto R"/>
            <person name="Murakumo K"/>
            <person name="Nishida K"/>
            <person name="Terakita A"/>
            <person name="Kuratani S"/>
            <person name="Sato K"/>
            <person name="Hyodo S Kuraku.S."/>
        </authorList>
    </citation>
    <scope>NUCLEOTIDE SEQUENCE [LARGE SCALE GENOMIC DNA]</scope>
</reference>
<keyword evidence="6" id="KW-0406">Ion transport</keyword>
<accession>A0A401T0G3</accession>
<evidence type="ECO:0000256" key="2">
    <source>
        <dbReference type="ARBA" id="ARBA00005895"/>
    </source>
</evidence>
<dbReference type="OMA" id="HKYVQPK"/>
<keyword evidence="8 10" id="KW-0472">Membrane</keyword>
<evidence type="ECO:0000256" key="5">
    <source>
        <dbReference type="ARBA" id="ARBA00022781"/>
    </source>
</evidence>
<protein>
    <submittedName>
        <fullName evidence="11">Uncharacterized protein</fullName>
    </submittedName>
</protein>
<dbReference type="PANTHER" id="PTHR13080">
    <property type="entry name" value="ATP SYNTHASE F CHAIN, MITOCHONDRIAL-RELATED"/>
    <property type="match status" value="1"/>
</dbReference>
<evidence type="ECO:0000256" key="7">
    <source>
        <dbReference type="ARBA" id="ARBA00023128"/>
    </source>
</evidence>
<dbReference type="Pfam" id="PF10206">
    <property type="entry name" value="WRW"/>
    <property type="match status" value="1"/>
</dbReference>
<name>A0A401T0G3_CHIPU</name>
<dbReference type="GO" id="GO:0031966">
    <property type="term" value="C:mitochondrial membrane"/>
    <property type="evidence" value="ECO:0007669"/>
    <property type="project" value="UniProtKB-SubCell"/>
</dbReference>
<evidence type="ECO:0000256" key="4">
    <source>
        <dbReference type="ARBA" id="ARBA00022547"/>
    </source>
</evidence>
<keyword evidence="7" id="KW-0496">Mitochondrion</keyword>
<gene>
    <name evidence="11" type="ORF">chiPu_0014607</name>
</gene>
<keyword evidence="12" id="KW-1185">Reference proteome</keyword>
<dbReference type="InterPro" id="IPR019344">
    <property type="entry name" value="F1F0-ATPsyn_F_prd"/>
</dbReference>
<keyword evidence="10" id="KW-1133">Transmembrane helix</keyword>
<proteinExistence type="inferred from homology"/>
<dbReference type="AlphaFoldDB" id="A0A401T0G3"/>
<evidence type="ECO:0000256" key="6">
    <source>
        <dbReference type="ARBA" id="ARBA00023065"/>
    </source>
</evidence>
<dbReference type="PANTHER" id="PTHR13080:SF17">
    <property type="entry name" value="ATP SYNTHASE SUBUNIT F, MITOCHONDRIAL"/>
    <property type="match status" value="1"/>
</dbReference>
<dbReference type="EMBL" id="BEZZ01000788">
    <property type="protein sequence ID" value="GCC36115.1"/>
    <property type="molecule type" value="Genomic_DNA"/>
</dbReference>
<keyword evidence="10" id="KW-0812">Transmembrane</keyword>
<evidence type="ECO:0000256" key="1">
    <source>
        <dbReference type="ARBA" id="ARBA00004325"/>
    </source>
</evidence>
<dbReference type="GO" id="GO:0042776">
    <property type="term" value="P:proton motive force-driven mitochondrial ATP synthesis"/>
    <property type="evidence" value="ECO:0007669"/>
    <property type="project" value="TreeGrafter"/>
</dbReference>
<organism evidence="11 12">
    <name type="scientific">Chiloscyllium punctatum</name>
    <name type="common">Brownbanded bambooshark</name>
    <name type="synonym">Hemiscyllium punctatum</name>
    <dbReference type="NCBI Taxonomy" id="137246"/>
    <lineage>
        <taxon>Eukaryota</taxon>
        <taxon>Metazoa</taxon>
        <taxon>Chordata</taxon>
        <taxon>Craniata</taxon>
        <taxon>Vertebrata</taxon>
        <taxon>Chondrichthyes</taxon>
        <taxon>Elasmobranchii</taxon>
        <taxon>Galeomorphii</taxon>
        <taxon>Galeoidea</taxon>
        <taxon>Orectolobiformes</taxon>
        <taxon>Hemiscylliidae</taxon>
        <taxon>Chiloscyllium</taxon>
    </lineage>
</organism>
<evidence type="ECO:0000256" key="10">
    <source>
        <dbReference type="SAM" id="Phobius"/>
    </source>
</evidence>